<dbReference type="InterPro" id="IPR008942">
    <property type="entry name" value="ENTH_VHS"/>
</dbReference>
<evidence type="ECO:0000313" key="10">
    <source>
        <dbReference type="Proteomes" id="UP001472866"/>
    </source>
</evidence>
<feature type="region of interest" description="Disordered" evidence="6">
    <location>
        <begin position="455"/>
        <end position="497"/>
    </location>
</feature>
<dbReference type="SUPFAM" id="SSF48464">
    <property type="entry name" value="ENTH/VHS domain"/>
    <property type="match status" value="1"/>
</dbReference>
<evidence type="ECO:0000259" key="7">
    <source>
        <dbReference type="PROSITE" id="PS50179"/>
    </source>
</evidence>
<dbReference type="GO" id="GO:0043328">
    <property type="term" value="P:protein transport to vacuole involved in ubiquitin-dependent protein catabolic process via the multivesicular body sorting pathway"/>
    <property type="evidence" value="ECO:0007669"/>
    <property type="project" value="InterPro"/>
</dbReference>
<evidence type="ECO:0000256" key="1">
    <source>
        <dbReference type="ARBA" id="ARBA00004170"/>
    </source>
</evidence>
<sequence>MERLRSYFGYKTIQDANLCAKDAVSGAEAREDDSYVSEMVGRATCDMLMHADWALNMEVVDFVNRSEAKLKESVARALSERLKYGDSHVRSLTLTLTDTCVKNCGKDFQAYLTHPTYFGKTLVNIVTGKDSAGCSEDLKNQILALILDWKNVSPDFQDAFRTLKFTHNVSFPRSESGCVPISTPPARYATKESREEEATQAAIAAILGEAAQGEGYAPRPSPGLSVLGARDQPAGRVAGEQRAALGAQASHREAPAPAVANIQEEVDTLWNSCALLKEILEAVDTSDRSAIDAALSDELVHSILHGCREGQKEIKSKWVAQLSDETTLHRALTLNDEIEFCFTLHESLKAAAAPAERTGTAVAVGLPAGGENLYSSIFSPGQAEPAASTSRGGGNAPVVTAEPVTLAPSYPAETGEGPLELKDIVFSSGSGVGAEESRSTEQGLVFDQPDLISFDSPPVPVPAVVNGPTATPVEQREAENRSQTNAQASRMEDLLNL</sequence>
<dbReference type="SUPFAM" id="SSF89009">
    <property type="entry name" value="GAT-like domain"/>
    <property type="match status" value="1"/>
</dbReference>
<reference evidence="9 10" key="1">
    <citation type="submission" date="2024-03" db="EMBL/GenBank/DDBJ databases">
        <title>Complete genome sequence of the green alga Chloropicon roscoffensis RCC1871.</title>
        <authorList>
            <person name="Lemieux C."/>
            <person name="Pombert J.-F."/>
            <person name="Otis C."/>
            <person name="Turmel M."/>
        </authorList>
    </citation>
    <scope>NUCLEOTIDE SEQUENCE [LARGE SCALE GENOMIC DNA]</scope>
    <source>
        <strain evidence="9 10">RCC1871</strain>
    </source>
</reference>
<feature type="region of interest" description="Disordered" evidence="6">
    <location>
        <begin position="380"/>
        <end position="399"/>
    </location>
</feature>
<dbReference type="Gene3D" id="1.25.40.90">
    <property type="match status" value="1"/>
</dbReference>
<dbReference type="SMART" id="SM00288">
    <property type="entry name" value="VHS"/>
    <property type="match status" value="1"/>
</dbReference>
<dbReference type="GO" id="GO:0016020">
    <property type="term" value="C:membrane"/>
    <property type="evidence" value="ECO:0007669"/>
    <property type="project" value="UniProtKB-SubCell"/>
</dbReference>
<dbReference type="CDD" id="cd03561">
    <property type="entry name" value="VHS"/>
    <property type="match status" value="1"/>
</dbReference>
<dbReference type="InterPro" id="IPR044836">
    <property type="entry name" value="TOL_plant"/>
</dbReference>
<accession>A0AAX4P5N8</accession>
<dbReference type="Gene3D" id="1.20.58.160">
    <property type="match status" value="1"/>
</dbReference>
<feature type="domain" description="GAT" evidence="8">
    <location>
        <begin position="257"/>
        <end position="350"/>
    </location>
</feature>
<dbReference type="InterPro" id="IPR038425">
    <property type="entry name" value="GAT_sf"/>
</dbReference>
<dbReference type="GO" id="GO:0043130">
    <property type="term" value="F:ubiquitin binding"/>
    <property type="evidence" value="ECO:0007669"/>
    <property type="project" value="InterPro"/>
</dbReference>
<comment type="similarity">
    <text evidence="2">Belongs to the TOM1 family.</text>
</comment>
<dbReference type="GO" id="GO:0005737">
    <property type="term" value="C:cytoplasm"/>
    <property type="evidence" value="ECO:0007669"/>
    <property type="project" value="UniProtKB-ARBA"/>
</dbReference>
<protein>
    <submittedName>
        <fullName evidence="9">VHS domain-containing protein</fullName>
    </submittedName>
</protein>
<dbReference type="AlphaFoldDB" id="A0AAX4P5N8"/>
<dbReference type="Proteomes" id="UP001472866">
    <property type="component" value="Chromosome 04"/>
</dbReference>
<dbReference type="PROSITE" id="PS50909">
    <property type="entry name" value="GAT"/>
    <property type="match status" value="1"/>
</dbReference>
<keyword evidence="4" id="KW-0653">Protein transport</keyword>
<keyword evidence="10" id="KW-1185">Reference proteome</keyword>
<dbReference type="EMBL" id="CP151504">
    <property type="protein sequence ID" value="WZN61499.1"/>
    <property type="molecule type" value="Genomic_DNA"/>
</dbReference>
<dbReference type="PANTHER" id="PTHR45898:SF4">
    <property type="entry name" value="TARGET OF MYB PROTEIN 1"/>
    <property type="match status" value="1"/>
</dbReference>
<evidence type="ECO:0000313" key="9">
    <source>
        <dbReference type="EMBL" id="WZN61499.1"/>
    </source>
</evidence>
<keyword evidence="5" id="KW-0472">Membrane</keyword>
<comment type="subcellular location">
    <subcellularLocation>
        <location evidence="1">Membrane</location>
        <topology evidence="1">Peripheral membrane protein</topology>
    </subcellularLocation>
</comment>
<evidence type="ECO:0000256" key="5">
    <source>
        <dbReference type="ARBA" id="ARBA00023136"/>
    </source>
</evidence>
<dbReference type="PANTHER" id="PTHR45898">
    <property type="entry name" value="TOM1-LIKE PROTEIN"/>
    <property type="match status" value="1"/>
</dbReference>
<dbReference type="InterPro" id="IPR004152">
    <property type="entry name" value="GAT_dom"/>
</dbReference>
<feature type="compositionally biased region" description="Low complexity" evidence="6">
    <location>
        <begin position="462"/>
        <end position="473"/>
    </location>
</feature>
<evidence type="ECO:0000256" key="3">
    <source>
        <dbReference type="ARBA" id="ARBA00022448"/>
    </source>
</evidence>
<dbReference type="GO" id="GO:0035091">
    <property type="term" value="F:phosphatidylinositol binding"/>
    <property type="evidence" value="ECO:0007669"/>
    <property type="project" value="InterPro"/>
</dbReference>
<feature type="domain" description="VHS" evidence="7">
    <location>
        <begin position="43"/>
        <end position="149"/>
    </location>
</feature>
<organism evidence="9 10">
    <name type="scientific">Chloropicon roscoffensis</name>
    <dbReference type="NCBI Taxonomy" id="1461544"/>
    <lineage>
        <taxon>Eukaryota</taxon>
        <taxon>Viridiplantae</taxon>
        <taxon>Chlorophyta</taxon>
        <taxon>Chloropicophyceae</taxon>
        <taxon>Chloropicales</taxon>
        <taxon>Chloropicaceae</taxon>
        <taxon>Chloropicon</taxon>
    </lineage>
</organism>
<gene>
    <name evidence="9" type="ORF">HKI87_04g30340</name>
</gene>
<keyword evidence="3" id="KW-0813">Transport</keyword>
<name>A0AAX4P5N8_9CHLO</name>
<dbReference type="InterPro" id="IPR002014">
    <property type="entry name" value="VHS_dom"/>
</dbReference>
<evidence type="ECO:0000259" key="8">
    <source>
        <dbReference type="PROSITE" id="PS50909"/>
    </source>
</evidence>
<dbReference type="Pfam" id="PF00790">
    <property type="entry name" value="VHS"/>
    <property type="match status" value="1"/>
</dbReference>
<evidence type="ECO:0000256" key="2">
    <source>
        <dbReference type="ARBA" id="ARBA00007708"/>
    </source>
</evidence>
<evidence type="ECO:0000256" key="4">
    <source>
        <dbReference type="ARBA" id="ARBA00022927"/>
    </source>
</evidence>
<dbReference type="PROSITE" id="PS50179">
    <property type="entry name" value="VHS"/>
    <property type="match status" value="1"/>
</dbReference>
<proteinExistence type="inferred from homology"/>
<evidence type="ECO:0000256" key="6">
    <source>
        <dbReference type="SAM" id="MobiDB-lite"/>
    </source>
</evidence>